<gene>
    <name evidence="2" type="ORF">CJ203_10675</name>
</gene>
<dbReference type="RefSeq" id="WP_034662455.1">
    <property type="nucleotide sequence ID" value="NZ_JBHRZL010000002.1"/>
</dbReference>
<comment type="caution">
    <text evidence="2">The sequence shown here is derived from an EMBL/GenBank/DDBJ whole genome shotgun (WGS) entry which is preliminary data.</text>
</comment>
<keyword evidence="1" id="KW-0472">Membrane</keyword>
<sequence length="160" mass="16960">MNTFLIFLHVAAAIILIGPVMVATSAFPKAASEANTGDAHAVGRAAYLHRISTTYGLISLLAPLLGAAVLAFDFETYRSNYFLHTAIVLSVLAWGFLFAMVIPQQRKIVGSLGALDPAEADSRDVAANFESARVKAAAGAGIFNLLWVLVLILMFLPSPA</sequence>
<feature type="transmembrane region" description="Helical" evidence="1">
    <location>
        <begin position="52"/>
        <end position="74"/>
    </location>
</feature>
<name>A0A2N6T2G7_9CORY</name>
<evidence type="ECO:0000313" key="3">
    <source>
        <dbReference type="Proteomes" id="UP000235836"/>
    </source>
</evidence>
<feature type="transmembrane region" description="Helical" evidence="1">
    <location>
        <begin position="136"/>
        <end position="156"/>
    </location>
</feature>
<protein>
    <submittedName>
        <fullName evidence="2">DUF2269 domain-containing protein</fullName>
    </submittedName>
</protein>
<accession>A0A2N6T2G7</accession>
<evidence type="ECO:0000256" key="1">
    <source>
        <dbReference type="SAM" id="Phobius"/>
    </source>
</evidence>
<keyword evidence="1" id="KW-1133">Transmembrane helix</keyword>
<proteinExistence type="predicted"/>
<keyword evidence="1" id="KW-0812">Transmembrane</keyword>
<evidence type="ECO:0000313" key="2">
    <source>
        <dbReference type="EMBL" id="PMC63528.1"/>
    </source>
</evidence>
<keyword evidence="3" id="KW-1185">Reference proteome</keyword>
<reference evidence="2 3" key="1">
    <citation type="submission" date="2017-09" db="EMBL/GenBank/DDBJ databases">
        <title>Bacterial strain isolated from the female urinary microbiota.</title>
        <authorList>
            <person name="Thomas-White K."/>
            <person name="Kumar N."/>
            <person name="Forster S."/>
            <person name="Putonti C."/>
            <person name="Lawley T."/>
            <person name="Wolfe A.J."/>
        </authorList>
    </citation>
    <scope>NUCLEOTIDE SEQUENCE [LARGE SCALE GENOMIC DNA]</scope>
    <source>
        <strain evidence="2 3">UMB0792</strain>
    </source>
</reference>
<organism evidence="2 3">
    <name type="scientific">Corynebacterium tuscaniense</name>
    <dbReference type="NCBI Taxonomy" id="302449"/>
    <lineage>
        <taxon>Bacteria</taxon>
        <taxon>Bacillati</taxon>
        <taxon>Actinomycetota</taxon>
        <taxon>Actinomycetes</taxon>
        <taxon>Mycobacteriales</taxon>
        <taxon>Corynebacteriaceae</taxon>
        <taxon>Corynebacterium</taxon>
    </lineage>
</organism>
<dbReference type="Proteomes" id="UP000235836">
    <property type="component" value="Unassembled WGS sequence"/>
</dbReference>
<dbReference type="EMBL" id="PNHG01000031">
    <property type="protein sequence ID" value="PMC63528.1"/>
    <property type="molecule type" value="Genomic_DNA"/>
</dbReference>
<dbReference type="AlphaFoldDB" id="A0A2N6T2G7"/>
<feature type="transmembrane region" description="Helical" evidence="1">
    <location>
        <begin position="81"/>
        <end position="102"/>
    </location>
</feature>